<accession>A0ABQ4ZT41</accession>
<reference evidence="1" key="2">
    <citation type="submission" date="2022-01" db="EMBL/GenBank/DDBJ databases">
        <authorList>
            <person name="Yamashiro T."/>
            <person name="Shiraishi A."/>
            <person name="Satake H."/>
            <person name="Nakayama K."/>
        </authorList>
    </citation>
    <scope>NUCLEOTIDE SEQUENCE</scope>
</reference>
<dbReference type="PANTHER" id="PTHR47347">
    <property type="entry name" value="GOLGIN CANDIDATE 5"/>
    <property type="match status" value="1"/>
</dbReference>
<evidence type="ECO:0000313" key="2">
    <source>
        <dbReference type="Proteomes" id="UP001151760"/>
    </source>
</evidence>
<evidence type="ECO:0000313" key="1">
    <source>
        <dbReference type="EMBL" id="GJS92451.1"/>
    </source>
</evidence>
<dbReference type="Proteomes" id="UP001151760">
    <property type="component" value="Unassembled WGS sequence"/>
</dbReference>
<dbReference type="EMBL" id="BQNB010011582">
    <property type="protein sequence ID" value="GJS92451.1"/>
    <property type="molecule type" value="Genomic_DNA"/>
</dbReference>
<organism evidence="1 2">
    <name type="scientific">Tanacetum coccineum</name>
    <dbReference type="NCBI Taxonomy" id="301880"/>
    <lineage>
        <taxon>Eukaryota</taxon>
        <taxon>Viridiplantae</taxon>
        <taxon>Streptophyta</taxon>
        <taxon>Embryophyta</taxon>
        <taxon>Tracheophyta</taxon>
        <taxon>Spermatophyta</taxon>
        <taxon>Magnoliopsida</taxon>
        <taxon>eudicotyledons</taxon>
        <taxon>Gunneridae</taxon>
        <taxon>Pentapetalae</taxon>
        <taxon>asterids</taxon>
        <taxon>campanulids</taxon>
        <taxon>Asterales</taxon>
        <taxon>Asteraceae</taxon>
        <taxon>Asteroideae</taxon>
        <taxon>Anthemideae</taxon>
        <taxon>Anthemidinae</taxon>
        <taxon>Tanacetum</taxon>
    </lineage>
</organism>
<feature type="non-terminal residue" evidence="1">
    <location>
        <position position="1"/>
    </location>
</feature>
<gene>
    <name evidence="1" type="ORF">Tco_0799419</name>
</gene>
<proteinExistence type="predicted"/>
<name>A0ABQ4ZT41_9ASTR</name>
<dbReference type="PANTHER" id="PTHR47347:SF2">
    <property type="entry name" value="GOLGIN CANDIDATE 5"/>
    <property type="match status" value="1"/>
</dbReference>
<reference evidence="1" key="1">
    <citation type="journal article" date="2022" name="Int. J. Mol. Sci.">
        <title>Draft Genome of Tanacetum Coccineum: Genomic Comparison of Closely Related Tanacetum-Family Plants.</title>
        <authorList>
            <person name="Yamashiro T."/>
            <person name="Shiraishi A."/>
            <person name="Nakayama K."/>
            <person name="Satake H."/>
        </authorList>
    </citation>
    <scope>NUCLEOTIDE SEQUENCE</scope>
</reference>
<sequence length="82" mass="9066">EMAWFSGKVSLGNFPDLAGAVNKFSESVKNIEKNFDTALGLDDKAASGTTSTSEANCNEFATFMLMSDEHIMLDMEWLKLYC</sequence>
<keyword evidence="2" id="KW-1185">Reference proteome</keyword>
<protein>
    <submittedName>
        <fullName evidence="1">Uncharacterized protein</fullName>
    </submittedName>
</protein>
<comment type="caution">
    <text evidence="1">The sequence shown here is derived from an EMBL/GenBank/DDBJ whole genome shotgun (WGS) entry which is preliminary data.</text>
</comment>